<evidence type="ECO:0000259" key="1">
    <source>
        <dbReference type="SMART" id="SM00829"/>
    </source>
</evidence>
<dbReference type="InterPro" id="IPR011032">
    <property type="entry name" value="GroES-like_sf"/>
</dbReference>
<name>A0AAW9RMG2_9HYPH</name>
<dbReference type="Gene3D" id="3.40.50.720">
    <property type="entry name" value="NAD(P)-binding Rossmann-like Domain"/>
    <property type="match status" value="1"/>
</dbReference>
<dbReference type="InterPro" id="IPR013154">
    <property type="entry name" value="ADH-like_N"/>
</dbReference>
<dbReference type="Gene3D" id="3.90.180.10">
    <property type="entry name" value="Medium-chain alcohol dehydrogenases, catalytic domain"/>
    <property type="match status" value="1"/>
</dbReference>
<reference evidence="2 3" key="1">
    <citation type="submission" date="2024-02" db="EMBL/GenBank/DDBJ databases">
        <title>Genome analysis and characterization of Microbaculum marinisediminis sp. nov., isolated from marine sediment.</title>
        <authorList>
            <person name="Du Z.-J."/>
            <person name="Ye Y.-Q."/>
            <person name="Zhang Z.-R."/>
            <person name="Yuan S.-M."/>
            <person name="Zhang X.-Y."/>
        </authorList>
    </citation>
    <scope>NUCLEOTIDE SEQUENCE [LARGE SCALE GENOMIC DNA]</scope>
    <source>
        <strain evidence="2 3">SDUM1044001</strain>
    </source>
</reference>
<organism evidence="2 3">
    <name type="scientific">Microbaculum marinum</name>
    <dbReference type="NCBI Taxonomy" id="1764581"/>
    <lineage>
        <taxon>Bacteria</taxon>
        <taxon>Pseudomonadati</taxon>
        <taxon>Pseudomonadota</taxon>
        <taxon>Alphaproteobacteria</taxon>
        <taxon>Hyphomicrobiales</taxon>
        <taxon>Tepidamorphaceae</taxon>
        <taxon>Microbaculum</taxon>
    </lineage>
</organism>
<evidence type="ECO:0000313" key="2">
    <source>
        <dbReference type="EMBL" id="MEJ8574799.1"/>
    </source>
</evidence>
<dbReference type="AlphaFoldDB" id="A0AAW9RMG2"/>
<dbReference type="InterPro" id="IPR051397">
    <property type="entry name" value="Zn-ADH-like_protein"/>
</dbReference>
<dbReference type="GO" id="GO:0016491">
    <property type="term" value="F:oxidoreductase activity"/>
    <property type="evidence" value="ECO:0007669"/>
    <property type="project" value="UniProtKB-KW"/>
</dbReference>
<dbReference type="Proteomes" id="UP001378188">
    <property type="component" value="Unassembled WGS sequence"/>
</dbReference>
<dbReference type="SUPFAM" id="SSF50129">
    <property type="entry name" value="GroES-like"/>
    <property type="match status" value="1"/>
</dbReference>
<dbReference type="EMBL" id="JAZHOF010000014">
    <property type="protein sequence ID" value="MEJ8574799.1"/>
    <property type="molecule type" value="Genomic_DNA"/>
</dbReference>
<dbReference type="SUPFAM" id="SSF51735">
    <property type="entry name" value="NAD(P)-binding Rossmann-fold domains"/>
    <property type="match status" value="1"/>
</dbReference>
<keyword evidence="2" id="KW-0560">Oxidoreductase</keyword>
<dbReference type="SMART" id="SM00829">
    <property type="entry name" value="PKS_ER"/>
    <property type="match status" value="1"/>
</dbReference>
<dbReference type="PANTHER" id="PTHR43677">
    <property type="entry name" value="SHORT-CHAIN DEHYDROGENASE/REDUCTASE"/>
    <property type="match status" value="1"/>
</dbReference>
<keyword evidence="3" id="KW-1185">Reference proteome</keyword>
<comment type="caution">
    <text evidence="2">The sequence shown here is derived from an EMBL/GenBank/DDBJ whole genome shotgun (WGS) entry which is preliminary data.</text>
</comment>
<feature type="domain" description="Enoyl reductase (ER)" evidence="1">
    <location>
        <begin position="10"/>
        <end position="322"/>
    </location>
</feature>
<accession>A0AAW9RMG2</accession>
<dbReference type="InterPro" id="IPR013149">
    <property type="entry name" value="ADH-like_C"/>
</dbReference>
<dbReference type="EC" id="1.-.-.-" evidence="2"/>
<dbReference type="InterPro" id="IPR020843">
    <property type="entry name" value="ER"/>
</dbReference>
<dbReference type="RefSeq" id="WP_340332495.1">
    <property type="nucleotide sequence ID" value="NZ_JAZHOF010000014.1"/>
</dbReference>
<dbReference type="Pfam" id="PF00107">
    <property type="entry name" value="ADH_zinc_N"/>
    <property type="match status" value="1"/>
</dbReference>
<protein>
    <submittedName>
        <fullName evidence="2">NADPH:quinone oxidoreductase family protein</fullName>
        <ecNumber evidence="2">1.-.-.-</ecNumber>
    </submittedName>
</protein>
<gene>
    <name evidence="2" type="ORF">V3328_25210</name>
</gene>
<dbReference type="Pfam" id="PF08240">
    <property type="entry name" value="ADH_N"/>
    <property type="match status" value="1"/>
</dbReference>
<dbReference type="PANTHER" id="PTHR43677:SF4">
    <property type="entry name" value="QUINONE OXIDOREDUCTASE-LIKE PROTEIN 2"/>
    <property type="match status" value="1"/>
</dbReference>
<proteinExistence type="predicted"/>
<evidence type="ECO:0000313" key="3">
    <source>
        <dbReference type="Proteomes" id="UP001378188"/>
    </source>
</evidence>
<sequence length="324" mass="34281">MKAVLCETLGPPDSLVLRELPDPVPQPGEVVVRVRAAALNFFDTLIIEGKYQFKPELPFSPGAEFSGVVESVASDVTEFAPGDKVMGYGGWGACREMVSVSAARLVRVPDGVDLQQAAGLIVTYGTTLHALKDRARLKAGETLAVLGAAGGVGAAAIEIGKIIGARVIAVASSPDKLEFCRSLGADETIDYSTEDLKTRLKELTGGNGVDVVYDPVGGSHAEAALRSTAWEGRYLVIGFASGDIPKIPLNLVLLKGCDVVGVFWGRFTDVDPDGDRANTRQLLDWMSEGRLSVAIHGTYPLEEVPEALGVLARREAKGKVVIVP</sequence>
<dbReference type="CDD" id="cd08241">
    <property type="entry name" value="QOR1"/>
    <property type="match status" value="1"/>
</dbReference>
<dbReference type="InterPro" id="IPR036291">
    <property type="entry name" value="NAD(P)-bd_dom_sf"/>
</dbReference>